<evidence type="ECO:0000256" key="2">
    <source>
        <dbReference type="ARBA" id="ARBA00001913"/>
    </source>
</evidence>
<feature type="compositionally biased region" description="Basic and acidic residues" evidence="10">
    <location>
        <begin position="208"/>
        <end position="220"/>
    </location>
</feature>
<dbReference type="InterPro" id="IPR006047">
    <property type="entry name" value="GH13_cat_dom"/>
</dbReference>
<dbReference type="FunFam" id="2.60.40.10:FF:000552">
    <property type="entry name" value="Related to glucoamylase"/>
    <property type="match status" value="1"/>
</dbReference>
<dbReference type="InterPro" id="IPR031319">
    <property type="entry name" value="A-amylase_C"/>
</dbReference>
<keyword evidence="6" id="KW-0479">Metal-binding</keyword>
<gene>
    <name evidence="13" type="primary">amyA</name>
    <name evidence="13" type="ORF">CAFE_12510</name>
</gene>
<dbReference type="InterPro" id="IPR017853">
    <property type="entry name" value="GH"/>
</dbReference>
<dbReference type="RefSeq" id="WP_066646400.1">
    <property type="nucleotide sequence ID" value="NZ_VWXL01000045.1"/>
</dbReference>
<dbReference type="SMART" id="SM01065">
    <property type="entry name" value="CBM_2"/>
    <property type="match status" value="1"/>
</dbReference>
<dbReference type="InterPro" id="IPR002044">
    <property type="entry name" value="CBM20"/>
</dbReference>
<dbReference type="PANTHER" id="PTHR10357:SF215">
    <property type="entry name" value="ALPHA-AMYLASE 1"/>
    <property type="match status" value="1"/>
</dbReference>
<protein>
    <recommendedName>
        <fullName evidence="5">Cyclomaltodextrin glucanotransferase</fullName>
        <ecNumber evidence="4">2.4.1.19</ecNumber>
    </recommendedName>
    <alternativeName>
        <fullName evidence="9">Cyclodextrin-glycosyltransferase</fullName>
    </alternativeName>
</protein>
<dbReference type="InterPro" id="IPR013780">
    <property type="entry name" value="Glyco_hydro_b"/>
</dbReference>
<evidence type="ECO:0000256" key="4">
    <source>
        <dbReference type="ARBA" id="ARBA00012542"/>
    </source>
</evidence>
<dbReference type="SMART" id="SM00642">
    <property type="entry name" value="Aamy"/>
    <property type="match status" value="1"/>
</dbReference>
<name>A0A6N8HXK8_9FIRM</name>
<dbReference type="Pfam" id="PF00686">
    <property type="entry name" value="CBM_20"/>
    <property type="match status" value="1"/>
</dbReference>
<evidence type="ECO:0000313" key="13">
    <source>
        <dbReference type="EMBL" id="MVB10556.1"/>
    </source>
</evidence>
<evidence type="ECO:0000256" key="9">
    <source>
        <dbReference type="ARBA" id="ARBA00032019"/>
    </source>
</evidence>
<dbReference type="EC" id="2.4.1.19" evidence="4"/>
<dbReference type="InterPro" id="IPR002909">
    <property type="entry name" value="IPT_dom"/>
</dbReference>
<evidence type="ECO:0000256" key="1">
    <source>
        <dbReference type="ARBA" id="ARBA00000390"/>
    </source>
</evidence>
<sequence>MCKNFKRLKSVSASVVLSLAIVFSTSFTGSGVAAHAYSNGAVSPYSSNTSADSSDSPVTSKDVIYQILTDRFYDGDTSNNIPSGFDSSLFDGTGQKYRLYQGGDWQGIIDKIPYLKSMGITAVWISAPYENRDTEIDDYNSDGSINKWTSYHGYHVRNYFATNKHFGTFKQFESLRDALHQNGMKLIIDFVTNHTSRSHNPTLNNANEDGKLYEPDKKPDGSYALDANGEPYDYNGDGKVENLLADPNNDKNGWFHQFGDRGNDNSVWGYRNKDLGSLADFSQENSSVVSYLESAVKYWSHLGINGLRYDATLHENPAFVKGLMDSVNKQSTVTQFGEFFIGRPSDKYSEYCSFPRRTGVNNLDFEYYRANSTCFGDFSTTMSDFGNMMQYTQKDYQFSNQAVTFIDNQDVPRFGYQQQNQKPFNASLAVLLTARGIPNIYYGTEQYINPGTNDNNIGRIFMEKQSSFNENTTAYKLIKKLSDLRQSNDAIAYGQTSVLYSDDNVMVFQRKFYDNTVVVAVNRQPDRSYTVPSISVGLPSGTYSDYLGSMLYGDSTTVSNGKIDSIGLSGGEVDVWSYNAAATETPEVGDIMSTQGSAGTKVYIYGRNFGTSPTVKFGNTAATVLSSTSTMIETTVPSGAVHGDNSVTVTNSGMTSNGIVYNVLSGDQNQVIFHVKASTNYGDNIYVVGSIPELGSWDTSKCTEAMLCPNYPEWYLPVSVPANTTFQFKFIKKDSSGNVTWESSSNRTITSSSSTTGVVDTPVYTWSAN</sequence>
<evidence type="ECO:0000256" key="6">
    <source>
        <dbReference type="ARBA" id="ARBA00022723"/>
    </source>
</evidence>
<dbReference type="InterPro" id="IPR013783">
    <property type="entry name" value="Ig-like_fold"/>
</dbReference>
<dbReference type="CDD" id="cd11320">
    <property type="entry name" value="AmyAc_AmyMalt_CGTase_like"/>
    <property type="match status" value="1"/>
</dbReference>
<dbReference type="EMBL" id="VWXL01000045">
    <property type="protein sequence ID" value="MVB10556.1"/>
    <property type="molecule type" value="Genomic_DNA"/>
</dbReference>
<comment type="similarity">
    <text evidence="3">Belongs to the glycosyl hydrolase 13 family.</text>
</comment>
<comment type="cofactor">
    <cofactor evidence="2">
        <name>Ca(2+)</name>
        <dbReference type="ChEBI" id="CHEBI:29108"/>
    </cofactor>
</comment>
<dbReference type="GO" id="GO:0046872">
    <property type="term" value="F:metal ion binding"/>
    <property type="evidence" value="ECO:0007669"/>
    <property type="project" value="UniProtKB-KW"/>
</dbReference>
<dbReference type="PANTHER" id="PTHR10357">
    <property type="entry name" value="ALPHA-AMYLASE FAMILY MEMBER"/>
    <property type="match status" value="1"/>
</dbReference>
<dbReference type="Gene3D" id="3.20.20.80">
    <property type="entry name" value="Glycosidases"/>
    <property type="match status" value="1"/>
</dbReference>
<dbReference type="CDD" id="cd05467">
    <property type="entry name" value="CBM20"/>
    <property type="match status" value="1"/>
</dbReference>
<dbReference type="Gene3D" id="2.60.40.10">
    <property type="entry name" value="Immunoglobulins"/>
    <property type="match status" value="2"/>
</dbReference>
<dbReference type="GO" id="GO:0043895">
    <property type="term" value="F:cyclomaltodextrin glucanotransferase activity"/>
    <property type="evidence" value="ECO:0007669"/>
    <property type="project" value="UniProtKB-EC"/>
</dbReference>
<dbReference type="Proteomes" id="UP000469440">
    <property type="component" value="Unassembled WGS sequence"/>
</dbReference>
<dbReference type="Gene3D" id="2.60.40.1180">
    <property type="entry name" value="Golgi alpha-mannosidase II"/>
    <property type="match status" value="1"/>
</dbReference>
<evidence type="ECO:0000256" key="10">
    <source>
        <dbReference type="SAM" id="MobiDB-lite"/>
    </source>
</evidence>
<evidence type="ECO:0000256" key="7">
    <source>
        <dbReference type="ARBA" id="ARBA00022729"/>
    </source>
</evidence>
<comment type="caution">
    <text evidence="13">The sequence shown here is derived from an EMBL/GenBank/DDBJ whole genome shotgun (WGS) entry which is preliminary data.</text>
</comment>
<keyword evidence="13" id="KW-0328">Glycosyltransferase</keyword>
<dbReference type="SUPFAM" id="SSF51011">
    <property type="entry name" value="Glycosyl hydrolase domain"/>
    <property type="match status" value="1"/>
</dbReference>
<dbReference type="OrthoDB" id="9805159at2"/>
<accession>A0A6N8HXK8</accession>
<dbReference type="PROSITE" id="PS51166">
    <property type="entry name" value="CBM20"/>
    <property type="match status" value="1"/>
</dbReference>
<dbReference type="InterPro" id="IPR013784">
    <property type="entry name" value="Carb-bd-like_fold"/>
</dbReference>
<proteinExistence type="inferred from homology"/>
<keyword evidence="7 11" id="KW-0732">Signal</keyword>
<feature type="signal peptide" evidence="11">
    <location>
        <begin position="1"/>
        <end position="28"/>
    </location>
</feature>
<feature type="chain" id="PRO_5039356110" description="Cyclomaltodextrin glucanotransferase" evidence="11">
    <location>
        <begin position="29"/>
        <end position="769"/>
    </location>
</feature>
<feature type="region of interest" description="Disordered" evidence="10">
    <location>
        <begin position="197"/>
        <end position="230"/>
    </location>
</feature>
<dbReference type="SUPFAM" id="SSF49452">
    <property type="entry name" value="Starch-binding domain-like"/>
    <property type="match status" value="1"/>
</dbReference>
<dbReference type="SUPFAM" id="SSF81296">
    <property type="entry name" value="E set domains"/>
    <property type="match status" value="1"/>
</dbReference>
<feature type="compositionally biased region" description="Polar residues" evidence="10">
    <location>
        <begin position="197"/>
        <end position="207"/>
    </location>
</feature>
<evidence type="ECO:0000313" key="14">
    <source>
        <dbReference type="Proteomes" id="UP000469440"/>
    </source>
</evidence>
<dbReference type="SMART" id="SM00632">
    <property type="entry name" value="Aamy_C"/>
    <property type="match status" value="1"/>
</dbReference>
<dbReference type="GO" id="GO:0005975">
    <property type="term" value="P:carbohydrate metabolic process"/>
    <property type="evidence" value="ECO:0007669"/>
    <property type="project" value="InterPro"/>
</dbReference>
<reference evidence="13 14" key="1">
    <citation type="submission" date="2019-09" db="EMBL/GenBank/DDBJ databases">
        <title>Genome sequence of Clostridium sp. EA1.</title>
        <authorList>
            <person name="Poehlein A."/>
            <person name="Bengelsdorf F.R."/>
            <person name="Daniel R."/>
        </authorList>
    </citation>
    <scope>NUCLEOTIDE SEQUENCE [LARGE SCALE GENOMIC DNA]</scope>
    <source>
        <strain evidence="13 14">EA1</strain>
    </source>
</reference>
<keyword evidence="14" id="KW-1185">Reference proteome</keyword>
<keyword evidence="8" id="KW-0106">Calcium</keyword>
<organism evidence="13 14">
    <name type="scientific">Caproicibacter fermentans</name>
    <dbReference type="NCBI Taxonomy" id="2576756"/>
    <lineage>
        <taxon>Bacteria</taxon>
        <taxon>Bacillati</taxon>
        <taxon>Bacillota</taxon>
        <taxon>Clostridia</taxon>
        <taxon>Eubacteriales</taxon>
        <taxon>Acutalibacteraceae</taxon>
        <taxon>Caproicibacter</taxon>
    </lineage>
</organism>
<keyword evidence="13" id="KW-0808">Transferase</keyword>
<dbReference type="Pfam" id="PF01833">
    <property type="entry name" value="TIG"/>
    <property type="match status" value="1"/>
</dbReference>
<feature type="domain" description="CBM20" evidence="12">
    <location>
        <begin position="663"/>
        <end position="768"/>
    </location>
</feature>
<evidence type="ECO:0000259" key="12">
    <source>
        <dbReference type="PROSITE" id="PS51166"/>
    </source>
</evidence>
<dbReference type="GO" id="GO:2001070">
    <property type="term" value="F:starch binding"/>
    <property type="evidence" value="ECO:0007669"/>
    <property type="project" value="InterPro"/>
</dbReference>
<evidence type="ECO:0000256" key="11">
    <source>
        <dbReference type="SAM" id="SignalP"/>
    </source>
</evidence>
<dbReference type="InterPro" id="IPR014756">
    <property type="entry name" value="Ig_E-set"/>
</dbReference>
<comment type="catalytic activity">
    <reaction evidence="1">
        <text>Cyclizes part of a (1-&gt;4)-alpha-D-glucan chain by formation of a (1-&gt;4)-alpha-D-glucosidic bond.</text>
        <dbReference type="EC" id="2.4.1.19"/>
    </reaction>
</comment>
<evidence type="ECO:0000256" key="3">
    <source>
        <dbReference type="ARBA" id="ARBA00008061"/>
    </source>
</evidence>
<dbReference type="Pfam" id="PF00128">
    <property type="entry name" value="Alpha-amylase"/>
    <property type="match status" value="1"/>
</dbReference>
<evidence type="ECO:0000256" key="5">
    <source>
        <dbReference type="ARBA" id="ARBA00019944"/>
    </source>
</evidence>
<dbReference type="SUPFAM" id="SSF51445">
    <property type="entry name" value="(Trans)glycosidases"/>
    <property type="match status" value="1"/>
</dbReference>
<dbReference type="AlphaFoldDB" id="A0A6N8HXK8"/>
<evidence type="ECO:0000256" key="8">
    <source>
        <dbReference type="ARBA" id="ARBA00022837"/>
    </source>
</evidence>